<gene>
    <name evidence="1" type="ORF">SCLCIDRAFT_110391</name>
</gene>
<organism evidence="1 2">
    <name type="scientific">Scleroderma citrinum Foug A</name>
    <dbReference type="NCBI Taxonomy" id="1036808"/>
    <lineage>
        <taxon>Eukaryota</taxon>
        <taxon>Fungi</taxon>
        <taxon>Dikarya</taxon>
        <taxon>Basidiomycota</taxon>
        <taxon>Agaricomycotina</taxon>
        <taxon>Agaricomycetes</taxon>
        <taxon>Agaricomycetidae</taxon>
        <taxon>Boletales</taxon>
        <taxon>Sclerodermatineae</taxon>
        <taxon>Sclerodermataceae</taxon>
        <taxon>Scleroderma</taxon>
    </lineage>
</organism>
<dbReference type="InParanoid" id="A0A0C2ZYL8"/>
<reference evidence="1 2" key="1">
    <citation type="submission" date="2014-04" db="EMBL/GenBank/DDBJ databases">
        <authorList>
            <consortium name="DOE Joint Genome Institute"/>
            <person name="Kuo A."/>
            <person name="Kohler A."/>
            <person name="Nagy L.G."/>
            <person name="Floudas D."/>
            <person name="Copeland A."/>
            <person name="Barry K.W."/>
            <person name="Cichocki N."/>
            <person name="Veneault-Fourrey C."/>
            <person name="LaButti K."/>
            <person name="Lindquist E.A."/>
            <person name="Lipzen A."/>
            <person name="Lundell T."/>
            <person name="Morin E."/>
            <person name="Murat C."/>
            <person name="Sun H."/>
            <person name="Tunlid A."/>
            <person name="Henrissat B."/>
            <person name="Grigoriev I.V."/>
            <person name="Hibbett D.S."/>
            <person name="Martin F."/>
            <person name="Nordberg H.P."/>
            <person name="Cantor M.N."/>
            <person name="Hua S.X."/>
        </authorList>
    </citation>
    <scope>NUCLEOTIDE SEQUENCE [LARGE SCALE GENOMIC DNA]</scope>
    <source>
        <strain evidence="1 2">Foug A</strain>
    </source>
</reference>
<evidence type="ECO:0000313" key="2">
    <source>
        <dbReference type="Proteomes" id="UP000053989"/>
    </source>
</evidence>
<dbReference type="STRING" id="1036808.A0A0C2ZYL8"/>
<sequence>LYSIPAVPPDRTAPTLLVDQLNFFAGELCFREYETRVCRFLCAYANDFGDEGYFGVQNDGFVEPASSIWNPTRTLFPEVSISFFSTHTFGLSEIQILDASTSMIHARVLSGAVSVKSTRPLLSSIV</sequence>
<protein>
    <submittedName>
        <fullName evidence="1">Uncharacterized protein</fullName>
    </submittedName>
</protein>
<dbReference type="OrthoDB" id="3182339at2759"/>
<feature type="non-terminal residue" evidence="1">
    <location>
        <position position="1"/>
    </location>
</feature>
<keyword evidence="2" id="KW-1185">Reference proteome</keyword>
<name>A0A0C2ZYL8_9AGAM</name>
<accession>A0A0C2ZYL8</accession>
<dbReference type="HOGENOM" id="CLU_1986996_0_0_1"/>
<dbReference type="AlphaFoldDB" id="A0A0C2ZYL8"/>
<reference evidence="2" key="2">
    <citation type="submission" date="2015-01" db="EMBL/GenBank/DDBJ databases">
        <title>Evolutionary Origins and Diversification of the Mycorrhizal Mutualists.</title>
        <authorList>
            <consortium name="DOE Joint Genome Institute"/>
            <consortium name="Mycorrhizal Genomics Consortium"/>
            <person name="Kohler A."/>
            <person name="Kuo A."/>
            <person name="Nagy L.G."/>
            <person name="Floudas D."/>
            <person name="Copeland A."/>
            <person name="Barry K.W."/>
            <person name="Cichocki N."/>
            <person name="Veneault-Fourrey C."/>
            <person name="LaButti K."/>
            <person name="Lindquist E.A."/>
            <person name="Lipzen A."/>
            <person name="Lundell T."/>
            <person name="Morin E."/>
            <person name="Murat C."/>
            <person name="Riley R."/>
            <person name="Ohm R."/>
            <person name="Sun H."/>
            <person name="Tunlid A."/>
            <person name="Henrissat B."/>
            <person name="Grigoriev I.V."/>
            <person name="Hibbett D.S."/>
            <person name="Martin F."/>
        </authorList>
    </citation>
    <scope>NUCLEOTIDE SEQUENCE [LARGE SCALE GENOMIC DNA]</scope>
    <source>
        <strain evidence="2">Foug A</strain>
    </source>
</reference>
<evidence type="ECO:0000313" key="1">
    <source>
        <dbReference type="EMBL" id="KIM66533.1"/>
    </source>
</evidence>
<dbReference type="Proteomes" id="UP000053989">
    <property type="component" value="Unassembled WGS sequence"/>
</dbReference>
<proteinExistence type="predicted"/>
<dbReference type="EMBL" id="KN822017">
    <property type="protein sequence ID" value="KIM66533.1"/>
    <property type="molecule type" value="Genomic_DNA"/>
</dbReference>